<proteinExistence type="predicted"/>
<dbReference type="InterPro" id="IPR036844">
    <property type="entry name" value="Hint_dom_sf"/>
</dbReference>
<organism evidence="2 3">
    <name type="scientific">Albidovulum sediminis</name>
    <dbReference type="NCBI Taxonomy" id="3066345"/>
    <lineage>
        <taxon>Bacteria</taxon>
        <taxon>Pseudomonadati</taxon>
        <taxon>Pseudomonadota</taxon>
        <taxon>Alphaproteobacteria</taxon>
        <taxon>Rhodobacterales</taxon>
        <taxon>Paracoccaceae</taxon>
        <taxon>Albidovulum</taxon>
    </lineage>
</organism>
<sequence>MADTASWLWQGSGTWPGYSAGANNVIGHAGDGLSIDPGTYTEAVWNDANGDGIIADSDSEGRRSMAGETVTVDGVTKDVLEVGRFTGGTMEYNGQTVEVPMIVWVFEDGTLAVRINDSDIPPGVHHSAVTNLQLGKWDGTEYDGSYVSLRDEPFLCFAAGTLIDTPDGQRPVESLVAGDLVLTVDNGPRPIRWVGSRRIAGTGRMAPILFRAGAIGNARDLRLSPQHRVLVTGWRAELLFGQAEMLAPAVALVNGDTIRRAPVDAVTYVHLLFDRHELIWSEGAATESFHPGACGMKMLDDAQRQEVLSLFPELSVEGSVPAAARPCLRPGEARLMRAG</sequence>
<dbReference type="RefSeq" id="WP_261496313.1">
    <property type="nucleotide sequence ID" value="NZ_JAOCQF010000002.1"/>
</dbReference>
<dbReference type="EMBL" id="JAOCQF010000002">
    <property type="protein sequence ID" value="MCT8330447.1"/>
    <property type="molecule type" value="Genomic_DNA"/>
</dbReference>
<dbReference type="SUPFAM" id="SSF51294">
    <property type="entry name" value="Hedgehog/intein (Hint) domain"/>
    <property type="match status" value="1"/>
</dbReference>
<accession>A0ABT2NND2</accession>
<dbReference type="InterPro" id="IPR028992">
    <property type="entry name" value="Hedgehog/Intein_dom"/>
</dbReference>
<keyword evidence="3" id="KW-1185">Reference proteome</keyword>
<gene>
    <name evidence="2" type="ORF">N5I32_13040</name>
</gene>
<evidence type="ECO:0000259" key="1">
    <source>
        <dbReference type="Pfam" id="PF13403"/>
    </source>
</evidence>
<protein>
    <submittedName>
        <fullName evidence="2">Hint domain-containing protein</fullName>
    </submittedName>
</protein>
<reference evidence="3" key="1">
    <citation type="submission" date="2023-07" db="EMBL/GenBank/DDBJ databases">
        <title>Defluviimonas sediminis sp. nov., isolated from mangrove sediment.</title>
        <authorList>
            <person name="Liu L."/>
            <person name="Li J."/>
            <person name="Huang Y."/>
            <person name="Pan J."/>
            <person name="Li M."/>
        </authorList>
    </citation>
    <scope>NUCLEOTIDE SEQUENCE [LARGE SCALE GENOMIC DNA]</scope>
    <source>
        <strain evidence="3">FT324</strain>
    </source>
</reference>
<dbReference type="Pfam" id="PF13403">
    <property type="entry name" value="Hint_2"/>
    <property type="match status" value="1"/>
</dbReference>
<dbReference type="Proteomes" id="UP001205601">
    <property type="component" value="Unassembled WGS sequence"/>
</dbReference>
<name>A0ABT2NND2_9RHOB</name>
<dbReference type="Gene3D" id="2.170.16.10">
    <property type="entry name" value="Hedgehog/Intein (Hint) domain"/>
    <property type="match status" value="1"/>
</dbReference>
<dbReference type="InterPro" id="IPR006141">
    <property type="entry name" value="Intein_N"/>
</dbReference>
<comment type="caution">
    <text evidence="2">The sequence shown here is derived from an EMBL/GenBank/DDBJ whole genome shotgun (WGS) entry which is preliminary data.</text>
</comment>
<dbReference type="PROSITE" id="PS50817">
    <property type="entry name" value="INTEIN_N_TER"/>
    <property type="match status" value="1"/>
</dbReference>
<feature type="domain" description="Hedgehog/Intein (Hint)" evidence="1">
    <location>
        <begin position="156"/>
        <end position="292"/>
    </location>
</feature>
<evidence type="ECO:0000313" key="2">
    <source>
        <dbReference type="EMBL" id="MCT8330447.1"/>
    </source>
</evidence>
<evidence type="ECO:0000313" key="3">
    <source>
        <dbReference type="Proteomes" id="UP001205601"/>
    </source>
</evidence>